<dbReference type="Pfam" id="PF08284">
    <property type="entry name" value="RVP_2"/>
    <property type="match status" value="1"/>
</dbReference>
<dbReference type="OrthoDB" id="1933597at2759"/>
<comment type="caution">
    <text evidence="1">The sequence shown here is derived from an EMBL/GenBank/DDBJ whole genome shotgun (WGS) entry which is preliminary data.</text>
</comment>
<evidence type="ECO:0000313" key="1">
    <source>
        <dbReference type="EMBL" id="KAA0067392.1"/>
    </source>
</evidence>
<dbReference type="CDD" id="cd00303">
    <property type="entry name" value="retropepsin_like"/>
    <property type="match status" value="1"/>
</dbReference>
<gene>
    <name evidence="2" type="ORF">E5676_scaffold313G001210</name>
    <name evidence="1" type="ORF">E6C27_scaffold40G00430</name>
</gene>
<dbReference type="AlphaFoldDB" id="A0A5A7VGA5"/>
<evidence type="ECO:0000313" key="4">
    <source>
        <dbReference type="Proteomes" id="UP000321947"/>
    </source>
</evidence>
<evidence type="ECO:0000313" key="2">
    <source>
        <dbReference type="EMBL" id="TYK26533.1"/>
    </source>
</evidence>
<dbReference type="Gene3D" id="2.40.70.10">
    <property type="entry name" value="Acid Proteases"/>
    <property type="match status" value="1"/>
</dbReference>
<evidence type="ECO:0000313" key="3">
    <source>
        <dbReference type="Proteomes" id="UP000321393"/>
    </source>
</evidence>
<proteinExistence type="predicted"/>
<sequence>MEIIIKIDCGATHNFISEKLVKSLQIAIKETAHYGVILGSGTTIQGKGVCEDVEIQLADWKLKEDFLPLELGGVDVILGMQGLLSLGVTVVDWKNLTFIFTGNGKQIHIKGDPSLTKAQISLKSMFRTWGEQDEGFLIECRALEVSNSEYPEQCMTETSLIESDSVQIVLKQYEDVFEWPEKLPQGEKLDIIFI</sequence>
<dbReference type="Proteomes" id="UP000321393">
    <property type="component" value="Unassembled WGS sequence"/>
</dbReference>
<dbReference type="EMBL" id="SSTD01003373">
    <property type="protein sequence ID" value="TYK26533.1"/>
    <property type="molecule type" value="Genomic_DNA"/>
</dbReference>
<dbReference type="EMBL" id="SSTE01000542">
    <property type="protein sequence ID" value="KAA0067392.1"/>
    <property type="molecule type" value="Genomic_DNA"/>
</dbReference>
<dbReference type="SUPFAM" id="SSF50630">
    <property type="entry name" value="Acid proteases"/>
    <property type="match status" value="1"/>
</dbReference>
<dbReference type="InterPro" id="IPR021109">
    <property type="entry name" value="Peptidase_aspartic_dom_sf"/>
</dbReference>
<protein>
    <submittedName>
        <fullName evidence="1">Ty3-gypsy retrotransposon protein</fullName>
    </submittedName>
</protein>
<organism evidence="1 3">
    <name type="scientific">Cucumis melo var. makuwa</name>
    <name type="common">Oriental melon</name>
    <dbReference type="NCBI Taxonomy" id="1194695"/>
    <lineage>
        <taxon>Eukaryota</taxon>
        <taxon>Viridiplantae</taxon>
        <taxon>Streptophyta</taxon>
        <taxon>Embryophyta</taxon>
        <taxon>Tracheophyta</taxon>
        <taxon>Spermatophyta</taxon>
        <taxon>Magnoliopsida</taxon>
        <taxon>eudicotyledons</taxon>
        <taxon>Gunneridae</taxon>
        <taxon>Pentapetalae</taxon>
        <taxon>rosids</taxon>
        <taxon>fabids</taxon>
        <taxon>Cucurbitales</taxon>
        <taxon>Cucurbitaceae</taxon>
        <taxon>Benincaseae</taxon>
        <taxon>Cucumis</taxon>
    </lineage>
</organism>
<accession>A0A5A7VGA5</accession>
<dbReference type="Proteomes" id="UP000321947">
    <property type="component" value="Unassembled WGS sequence"/>
</dbReference>
<reference evidence="3 4" key="1">
    <citation type="submission" date="2019-08" db="EMBL/GenBank/DDBJ databases">
        <title>Draft genome sequences of two oriental melons (Cucumis melo L. var makuwa).</title>
        <authorList>
            <person name="Kwon S.-Y."/>
        </authorList>
    </citation>
    <scope>NUCLEOTIDE SEQUENCE [LARGE SCALE GENOMIC DNA]</scope>
    <source>
        <strain evidence="4">cv. Chang Bougi</strain>
        <strain evidence="3">cv. SW 3</strain>
        <tissue evidence="1">Leaf</tissue>
    </source>
</reference>
<name>A0A5A7VGA5_CUCMM</name>